<protein>
    <recommendedName>
        <fullName evidence="3">YokE-like PH domain-containing protein</fullName>
    </recommendedName>
</protein>
<name>A0A844FHB3_9FIRM</name>
<accession>A0A844FHB3</accession>
<gene>
    <name evidence="1" type="ORF">FYJ27_06270</name>
</gene>
<dbReference type="RefSeq" id="WP_154484023.1">
    <property type="nucleotide sequence ID" value="NZ_VULR01000007.1"/>
</dbReference>
<organism evidence="1 2">
    <name type="scientific">Anaerosalibacter bizertensis</name>
    <dbReference type="NCBI Taxonomy" id="932217"/>
    <lineage>
        <taxon>Bacteria</taxon>
        <taxon>Bacillati</taxon>
        <taxon>Bacillota</taxon>
        <taxon>Tissierellia</taxon>
        <taxon>Tissierellales</taxon>
        <taxon>Sporanaerobacteraceae</taxon>
        <taxon>Anaerosalibacter</taxon>
    </lineage>
</organism>
<dbReference type="EMBL" id="VULR01000007">
    <property type="protein sequence ID" value="MSS43338.1"/>
    <property type="molecule type" value="Genomic_DNA"/>
</dbReference>
<dbReference type="Proteomes" id="UP000462760">
    <property type="component" value="Unassembled WGS sequence"/>
</dbReference>
<reference evidence="1 2" key="1">
    <citation type="submission" date="2019-08" db="EMBL/GenBank/DDBJ databases">
        <title>In-depth cultivation of the pig gut microbiome towards novel bacterial diversity and tailored functional studies.</title>
        <authorList>
            <person name="Wylensek D."/>
            <person name="Hitch T.C.A."/>
            <person name="Clavel T."/>
        </authorList>
    </citation>
    <scope>NUCLEOTIDE SEQUENCE [LARGE SCALE GENOMIC DNA]</scope>
    <source>
        <strain evidence="1 2">Med78-601-WT-4W-RMD-3</strain>
    </source>
</reference>
<dbReference type="OrthoDB" id="1954775at2"/>
<comment type="caution">
    <text evidence="1">The sequence shown here is derived from an EMBL/GenBank/DDBJ whole genome shotgun (WGS) entry which is preliminary data.</text>
</comment>
<evidence type="ECO:0008006" key="3">
    <source>
        <dbReference type="Google" id="ProtNLM"/>
    </source>
</evidence>
<sequence length="135" mass="16006">MDEVVLDIIPKFFQVGFYKKEYYDVVITNRRLVLLWLGESFKTWMLRADAGQNKRDDLALLDTEKIINYSENNILIDYKDIKTIELGKRTILKNASIIMNTKDGEYKLYTDDRKIDMDQIFSIFNDIFQAKVSFQ</sequence>
<dbReference type="AlphaFoldDB" id="A0A844FHB3"/>
<proteinExistence type="predicted"/>
<evidence type="ECO:0000313" key="2">
    <source>
        <dbReference type="Proteomes" id="UP000462760"/>
    </source>
</evidence>
<evidence type="ECO:0000313" key="1">
    <source>
        <dbReference type="EMBL" id="MSS43338.1"/>
    </source>
</evidence>